<keyword evidence="3" id="KW-1185">Reference proteome</keyword>
<dbReference type="Proteomes" id="UP000076798">
    <property type="component" value="Unassembled WGS sequence"/>
</dbReference>
<feature type="chain" id="PRO_5007869475" evidence="1">
    <location>
        <begin position="17"/>
        <end position="102"/>
    </location>
</feature>
<dbReference type="EMBL" id="KV428260">
    <property type="protein sequence ID" value="KZT33177.1"/>
    <property type="molecule type" value="Genomic_DNA"/>
</dbReference>
<feature type="signal peptide" evidence="1">
    <location>
        <begin position="1"/>
        <end position="16"/>
    </location>
</feature>
<proteinExistence type="predicted"/>
<reference evidence="2 3" key="1">
    <citation type="journal article" date="2016" name="Mol. Biol. Evol.">
        <title>Comparative Genomics of Early-Diverging Mushroom-Forming Fungi Provides Insights into the Origins of Lignocellulose Decay Capabilities.</title>
        <authorList>
            <person name="Nagy L.G."/>
            <person name="Riley R."/>
            <person name="Tritt A."/>
            <person name="Adam C."/>
            <person name="Daum C."/>
            <person name="Floudas D."/>
            <person name="Sun H."/>
            <person name="Yadav J.S."/>
            <person name="Pangilinan J."/>
            <person name="Larsson K.H."/>
            <person name="Matsuura K."/>
            <person name="Barry K."/>
            <person name="Labutti K."/>
            <person name="Kuo R."/>
            <person name="Ohm R.A."/>
            <person name="Bhattacharya S.S."/>
            <person name="Shirouzu T."/>
            <person name="Yoshinaga Y."/>
            <person name="Martin F.M."/>
            <person name="Grigoriev I.V."/>
            <person name="Hibbett D.S."/>
        </authorList>
    </citation>
    <scope>NUCLEOTIDE SEQUENCE [LARGE SCALE GENOMIC DNA]</scope>
    <source>
        <strain evidence="2 3">HHB10207 ss-3</strain>
    </source>
</reference>
<gene>
    <name evidence="2" type="ORF">SISSUDRAFT_435899</name>
</gene>
<organism evidence="2 3">
    <name type="scientific">Sistotremastrum suecicum HHB10207 ss-3</name>
    <dbReference type="NCBI Taxonomy" id="1314776"/>
    <lineage>
        <taxon>Eukaryota</taxon>
        <taxon>Fungi</taxon>
        <taxon>Dikarya</taxon>
        <taxon>Basidiomycota</taxon>
        <taxon>Agaricomycotina</taxon>
        <taxon>Agaricomycetes</taxon>
        <taxon>Sistotremastrales</taxon>
        <taxon>Sistotremastraceae</taxon>
        <taxon>Sistotremastrum</taxon>
    </lineage>
</organism>
<evidence type="ECO:0000256" key="1">
    <source>
        <dbReference type="SAM" id="SignalP"/>
    </source>
</evidence>
<evidence type="ECO:0000313" key="3">
    <source>
        <dbReference type="Proteomes" id="UP000076798"/>
    </source>
</evidence>
<keyword evidence="1" id="KW-0732">Signal</keyword>
<evidence type="ECO:0000313" key="2">
    <source>
        <dbReference type="EMBL" id="KZT33177.1"/>
    </source>
</evidence>
<accession>A0A165YF57</accession>
<sequence length="102" mass="11722">MSGAVLFSLCLSLSSSDNIGEVLELQPELDALHVGARSQLHISRRIYNGSNRLRCVSPLVLDLDEFLSRIFWVRHIYIDQCNSDTFSFTFRFSRILVFYCTT</sequence>
<protein>
    <submittedName>
        <fullName evidence="2">Uncharacterized protein</fullName>
    </submittedName>
</protein>
<name>A0A165YF57_9AGAM</name>
<dbReference type="AlphaFoldDB" id="A0A165YF57"/>